<dbReference type="SUPFAM" id="SSF49265">
    <property type="entry name" value="Fibronectin type III"/>
    <property type="match status" value="1"/>
</dbReference>
<proteinExistence type="predicted"/>
<feature type="domain" description="Fibronectin type-III" evidence="3">
    <location>
        <begin position="440"/>
        <end position="543"/>
    </location>
</feature>
<dbReference type="EMBL" id="HBIQ01008988">
    <property type="protein sequence ID" value="CAE0523960.1"/>
    <property type="molecule type" value="Transcribed_RNA"/>
</dbReference>
<feature type="region of interest" description="Disordered" evidence="1">
    <location>
        <begin position="526"/>
        <end position="552"/>
    </location>
</feature>
<evidence type="ECO:0000256" key="1">
    <source>
        <dbReference type="SAM" id="MobiDB-lite"/>
    </source>
</evidence>
<evidence type="ECO:0000313" key="4">
    <source>
        <dbReference type="EMBL" id="CAE0523960.1"/>
    </source>
</evidence>
<dbReference type="CDD" id="cd00063">
    <property type="entry name" value="FN3"/>
    <property type="match status" value="1"/>
</dbReference>
<evidence type="ECO:0000259" key="2">
    <source>
        <dbReference type="PROSITE" id="PS50222"/>
    </source>
</evidence>
<dbReference type="SMART" id="SM00060">
    <property type="entry name" value="FN3"/>
    <property type="match status" value="1"/>
</dbReference>
<reference evidence="4" key="1">
    <citation type="submission" date="2021-01" db="EMBL/GenBank/DDBJ databases">
        <authorList>
            <person name="Corre E."/>
            <person name="Pelletier E."/>
            <person name="Niang G."/>
            <person name="Scheremetjew M."/>
            <person name="Finn R."/>
            <person name="Kale V."/>
            <person name="Holt S."/>
            <person name="Cochrane G."/>
            <person name="Meng A."/>
            <person name="Brown T."/>
            <person name="Cohen L."/>
        </authorList>
    </citation>
    <scope>NUCLEOTIDE SEQUENCE</scope>
    <source>
        <strain evidence="4">SPMC142</strain>
    </source>
</reference>
<protein>
    <submittedName>
        <fullName evidence="4">Uncharacterized protein</fullName>
    </submittedName>
</protein>
<name>A0A7S3RH56_9SPIT</name>
<dbReference type="PROSITE" id="PS50853">
    <property type="entry name" value="FN3"/>
    <property type="match status" value="1"/>
</dbReference>
<dbReference type="AlphaFoldDB" id="A0A7S3RH56"/>
<dbReference type="Gene3D" id="2.60.40.10">
    <property type="entry name" value="Immunoglobulins"/>
    <property type="match status" value="1"/>
</dbReference>
<dbReference type="InterPro" id="IPR013783">
    <property type="entry name" value="Ig-like_fold"/>
</dbReference>
<sequence>MHERSNSKSALASVPRKKDVYGIEAASAADSERAGDQPTMLCERSSSISVIPALSKKKSLQGNEDAMTLQLLGQLDQVRLDLLTALQDNRQHVCAVFESIDSKRTGKLSIDEFCSALETLRVGSGLAIARTPHSPLLQEVRRTLAYECIQDNGHSVGYDPAQLSSVLLRPISMATLRLDCNGVGGSKTSYLAAKGRSRLLRAVQLQAKAEKLARVRTPPLPKLDPSRIREMLADIHLQDAYIRKFKESLDIVGCTPRLASFEVSPVSTRFAADEPAPKDGAAKGPLPHVAEKPLTLRLSPQRECQLPPLTSPHIDLDGKTRRAISNLETPRLPRLTQKDSNTCGHSLRSERRQALFKQAASHSGARELGSQSHLLLELLDSDPCDVQAARELDANLVKFKHDASFRMHWPYEQHTLEQNDSDPYQRRVREKPKPLEPPLAIPPPVAFKCTPHTIAFSWEKHAPRHDRDFVHTYELEISEISLLDGELPFMLANGGDADTTEVETSHVVRNLPPLTTVHARVRAVNRAGPGPWSDETEASTLDEEPKPPPVPLSDIPLPWKYLDLDDVYKENEKRTGGDGIITDEEREQQQRAINAVALRYMAPIKIAYRYYCLAGSSGSGMCEPDGMGLSQFLVFLKATGIDDKHHSIPGYDRLFIRATRPPDSGVTSLVDVAHGISGDTHELSAKLKVAHASHKLMNMMGNGEKRMHQHQFVAALVRLATQKYSAKTFVAEAFEKLVVNHLVEHVYKDLRLQHDAFSDIMSSQLMRSVLRKHRKALLSTFEYYAGVGQNSPHALGTIDLLEFRTLCSDLSLLDSRFGMREMLAAFVRVNIDDELFVQEEEGDTSSELVYDEYVEMVGRVFYGRVWLHMDTVEQERTQIEREFDKWLGEFYVPSVLAAISSKKSKVIH</sequence>
<dbReference type="InterPro" id="IPR002048">
    <property type="entry name" value="EF_hand_dom"/>
</dbReference>
<evidence type="ECO:0000259" key="3">
    <source>
        <dbReference type="PROSITE" id="PS50853"/>
    </source>
</evidence>
<gene>
    <name evidence="4" type="ORF">SACU0126_LOCUS3000</name>
</gene>
<dbReference type="InterPro" id="IPR036116">
    <property type="entry name" value="FN3_sf"/>
</dbReference>
<organism evidence="4">
    <name type="scientific">Strombidinopsis acuminata</name>
    <dbReference type="NCBI Taxonomy" id="141414"/>
    <lineage>
        <taxon>Eukaryota</taxon>
        <taxon>Sar</taxon>
        <taxon>Alveolata</taxon>
        <taxon>Ciliophora</taxon>
        <taxon>Intramacronucleata</taxon>
        <taxon>Spirotrichea</taxon>
        <taxon>Choreotrichia</taxon>
        <taxon>Choreotrichida</taxon>
        <taxon>Strombidinopsidae</taxon>
        <taxon>Strombidinopsis</taxon>
    </lineage>
</organism>
<accession>A0A7S3RH56</accession>
<dbReference type="Pfam" id="PF00041">
    <property type="entry name" value="fn3"/>
    <property type="match status" value="1"/>
</dbReference>
<dbReference type="PROSITE" id="PS50222">
    <property type="entry name" value="EF_HAND_2"/>
    <property type="match status" value="1"/>
</dbReference>
<feature type="domain" description="EF-hand" evidence="2">
    <location>
        <begin position="88"/>
        <end position="123"/>
    </location>
</feature>
<dbReference type="InterPro" id="IPR003961">
    <property type="entry name" value="FN3_dom"/>
</dbReference>
<dbReference type="GO" id="GO:0005509">
    <property type="term" value="F:calcium ion binding"/>
    <property type="evidence" value="ECO:0007669"/>
    <property type="project" value="InterPro"/>
</dbReference>